<dbReference type="EMBL" id="CP116942">
    <property type="protein sequence ID" value="WCO65211.1"/>
    <property type="molecule type" value="Genomic_DNA"/>
</dbReference>
<proteinExistence type="predicted"/>
<keyword evidence="2" id="KW-0472">Membrane</keyword>
<gene>
    <name evidence="3" type="ORF">PO878_11950</name>
</gene>
<keyword evidence="2" id="KW-1133">Transmembrane helix</keyword>
<dbReference type="AlphaFoldDB" id="A0AAF0BQR8"/>
<accession>A0AAF0BQR8</accession>
<evidence type="ECO:0000256" key="1">
    <source>
        <dbReference type="SAM" id="MobiDB-lite"/>
    </source>
</evidence>
<keyword evidence="4" id="KW-1185">Reference proteome</keyword>
<feature type="compositionally biased region" description="Basic and acidic residues" evidence="1">
    <location>
        <begin position="56"/>
        <end position="72"/>
    </location>
</feature>
<feature type="transmembrane region" description="Helical" evidence="2">
    <location>
        <begin position="30"/>
        <end position="50"/>
    </location>
</feature>
<reference evidence="3" key="1">
    <citation type="submission" date="2023-01" db="EMBL/GenBank/DDBJ databases">
        <title>The diversity of Class Acidimicrobiia in South China Sea sediment environments and the proposal of Iamia marina sp. nov., a novel species of the genus Iamia.</title>
        <authorList>
            <person name="He Y."/>
            <person name="Tian X."/>
        </authorList>
    </citation>
    <scope>NUCLEOTIDE SEQUENCE</scope>
    <source>
        <strain evidence="3">DSM 19957</strain>
    </source>
</reference>
<keyword evidence="2" id="KW-0812">Transmembrane</keyword>
<feature type="region of interest" description="Disordered" evidence="1">
    <location>
        <begin position="52"/>
        <end position="147"/>
    </location>
</feature>
<dbReference type="RefSeq" id="WP_272734736.1">
    <property type="nucleotide sequence ID" value="NZ_CP116942.1"/>
</dbReference>
<feature type="compositionally biased region" description="Low complexity" evidence="1">
    <location>
        <begin position="110"/>
        <end position="142"/>
    </location>
</feature>
<evidence type="ECO:0000313" key="3">
    <source>
        <dbReference type="EMBL" id="WCO65211.1"/>
    </source>
</evidence>
<evidence type="ECO:0000256" key="2">
    <source>
        <dbReference type="SAM" id="Phobius"/>
    </source>
</evidence>
<organism evidence="3 4">
    <name type="scientific">Iamia majanohamensis</name>
    <dbReference type="NCBI Taxonomy" id="467976"/>
    <lineage>
        <taxon>Bacteria</taxon>
        <taxon>Bacillati</taxon>
        <taxon>Actinomycetota</taxon>
        <taxon>Acidimicrobiia</taxon>
        <taxon>Acidimicrobiales</taxon>
        <taxon>Iamiaceae</taxon>
        <taxon>Iamia</taxon>
    </lineage>
</organism>
<dbReference type="Proteomes" id="UP001216390">
    <property type="component" value="Chromosome"/>
</dbReference>
<evidence type="ECO:0000313" key="4">
    <source>
        <dbReference type="Proteomes" id="UP001216390"/>
    </source>
</evidence>
<dbReference type="KEGG" id="ima:PO878_11950"/>
<protein>
    <submittedName>
        <fullName evidence="3">Uncharacterized protein</fullName>
    </submittedName>
</protein>
<sequence length="277" mass="27729">MLVVAALGLVVAAAVFLVTGLTSGEVGDLYLSMVLCGASLVVLAVSARAARPRLRPHGDQARPLDPEADHDAPATVLPAETDVATEPDPAPAPAAAPVDGGADEADGADEAAPVVAGDGPSEAVGAAAAAPVPPEGVEVPPAAHEEPPAPAVDLTDDGALFPIADYDALEPVQILPLVPRLYPDEVPTVAARERATKARPAVLDALAAAADDPALAFPVPGYEDLTAEEVTSALDGLDDEALDLVRRAERAGAARAGVLVAVTGRLEGDRPRAGAPA</sequence>
<name>A0AAF0BQR8_9ACTN</name>